<evidence type="ECO:0000256" key="3">
    <source>
        <dbReference type="ARBA" id="ARBA00022741"/>
    </source>
</evidence>
<dbReference type="InterPro" id="IPR011527">
    <property type="entry name" value="ABC1_TM_dom"/>
</dbReference>
<keyword evidence="3" id="KW-0547">Nucleotide-binding</keyword>
<gene>
    <name evidence="10" type="ordered locus">Clim_2086</name>
</gene>
<dbReference type="HOGENOM" id="CLU_000604_84_3_10"/>
<dbReference type="PROSITE" id="PS50929">
    <property type="entry name" value="ABC_TM1F"/>
    <property type="match status" value="1"/>
</dbReference>
<evidence type="ECO:0000259" key="9">
    <source>
        <dbReference type="PROSITE" id="PS50929"/>
    </source>
</evidence>
<feature type="transmembrane region" description="Helical" evidence="7">
    <location>
        <begin position="256"/>
        <end position="277"/>
    </location>
</feature>
<dbReference type="GO" id="GO:0016887">
    <property type="term" value="F:ATP hydrolysis activity"/>
    <property type="evidence" value="ECO:0007669"/>
    <property type="project" value="InterPro"/>
</dbReference>
<dbReference type="GO" id="GO:0005524">
    <property type="term" value="F:ATP binding"/>
    <property type="evidence" value="ECO:0007669"/>
    <property type="project" value="UniProtKB-KW"/>
</dbReference>
<evidence type="ECO:0000256" key="4">
    <source>
        <dbReference type="ARBA" id="ARBA00022840"/>
    </source>
</evidence>
<keyword evidence="6 7" id="KW-0472">Membrane</keyword>
<evidence type="ECO:0000256" key="2">
    <source>
        <dbReference type="ARBA" id="ARBA00022692"/>
    </source>
</evidence>
<dbReference type="RefSeq" id="WP_012466984.1">
    <property type="nucleotide sequence ID" value="NC_010803.1"/>
</dbReference>
<evidence type="ECO:0000256" key="7">
    <source>
        <dbReference type="SAM" id="Phobius"/>
    </source>
</evidence>
<feature type="transmembrane region" description="Helical" evidence="7">
    <location>
        <begin position="152"/>
        <end position="169"/>
    </location>
</feature>
<protein>
    <submittedName>
        <fullName evidence="10">ABC transporter related</fullName>
    </submittedName>
</protein>
<keyword evidence="5 7" id="KW-1133">Transmembrane helix</keyword>
<dbReference type="SUPFAM" id="SSF52540">
    <property type="entry name" value="P-loop containing nucleoside triphosphate hydrolases"/>
    <property type="match status" value="1"/>
</dbReference>
<evidence type="ECO:0000259" key="8">
    <source>
        <dbReference type="PROSITE" id="PS50893"/>
    </source>
</evidence>
<feature type="domain" description="ABC transmembrane type-1" evidence="9">
    <location>
        <begin position="31"/>
        <end position="316"/>
    </location>
</feature>
<name>B3EGA6_CHLL2</name>
<keyword evidence="2 7" id="KW-0812">Transmembrane</keyword>
<reference evidence="10 11" key="1">
    <citation type="submission" date="2008-05" db="EMBL/GenBank/DDBJ databases">
        <title>Complete sequence of Chlorobium limicola DSM 245.</title>
        <authorList>
            <consortium name="US DOE Joint Genome Institute"/>
            <person name="Lucas S."/>
            <person name="Copeland A."/>
            <person name="Lapidus A."/>
            <person name="Glavina del Rio T."/>
            <person name="Dalin E."/>
            <person name="Tice H."/>
            <person name="Bruce D."/>
            <person name="Goodwin L."/>
            <person name="Pitluck S."/>
            <person name="Schmutz J."/>
            <person name="Larimer F."/>
            <person name="Land M."/>
            <person name="Hauser L."/>
            <person name="Kyrpides N."/>
            <person name="Ovchinnikova G."/>
            <person name="Zhao F."/>
            <person name="Li T."/>
            <person name="Liu Z."/>
            <person name="Overmann J."/>
            <person name="Bryant D.A."/>
            <person name="Richardson P."/>
        </authorList>
    </citation>
    <scope>NUCLEOTIDE SEQUENCE [LARGE SCALE GENOMIC DNA]</scope>
    <source>
        <strain evidence="11">DSM 245 / NBRC 103803 / 6330</strain>
    </source>
</reference>
<evidence type="ECO:0000313" key="10">
    <source>
        <dbReference type="EMBL" id="ACD91115.1"/>
    </source>
</evidence>
<dbReference type="PROSITE" id="PS00211">
    <property type="entry name" value="ABC_TRANSPORTER_1"/>
    <property type="match status" value="1"/>
</dbReference>
<dbReference type="OrthoDB" id="9760358at2"/>
<dbReference type="Pfam" id="PF00664">
    <property type="entry name" value="ABC_membrane"/>
    <property type="match status" value="1"/>
</dbReference>
<dbReference type="InterPro" id="IPR003593">
    <property type="entry name" value="AAA+_ATPase"/>
</dbReference>
<dbReference type="Proteomes" id="UP000008841">
    <property type="component" value="Chromosome"/>
</dbReference>
<comment type="subcellular location">
    <subcellularLocation>
        <location evidence="1">Cell membrane</location>
        <topology evidence="1">Multi-pass membrane protein</topology>
    </subcellularLocation>
</comment>
<keyword evidence="4" id="KW-0067">ATP-binding</keyword>
<dbReference type="Pfam" id="PF00005">
    <property type="entry name" value="ABC_tran"/>
    <property type="match status" value="1"/>
</dbReference>
<dbReference type="SMART" id="SM00382">
    <property type="entry name" value="AAA"/>
    <property type="match status" value="1"/>
</dbReference>
<dbReference type="AlphaFoldDB" id="B3EGA6"/>
<dbReference type="InterPro" id="IPR003439">
    <property type="entry name" value="ABC_transporter-like_ATP-bd"/>
</dbReference>
<feature type="domain" description="ABC transporter" evidence="8">
    <location>
        <begin position="354"/>
        <end position="591"/>
    </location>
</feature>
<dbReference type="InterPro" id="IPR027417">
    <property type="entry name" value="P-loop_NTPase"/>
</dbReference>
<evidence type="ECO:0000256" key="5">
    <source>
        <dbReference type="ARBA" id="ARBA00022989"/>
    </source>
</evidence>
<evidence type="ECO:0000256" key="6">
    <source>
        <dbReference type="ARBA" id="ARBA00023136"/>
    </source>
</evidence>
<dbReference type="EMBL" id="CP001097">
    <property type="protein sequence ID" value="ACD91115.1"/>
    <property type="molecule type" value="Genomic_DNA"/>
</dbReference>
<feature type="transmembrane region" description="Helical" evidence="7">
    <location>
        <begin position="289"/>
        <end position="308"/>
    </location>
</feature>
<dbReference type="GO" id="GO:0005886">
    <property type="term" value="C:plasma membrane"/>
    <property type="evidence" value="ECO:0007669"/>
    <property type="project" value="UniProtKB-SubCell"/>
</dbReference>
<dbReference type="KEGG" id="cli:Clim_2086"/>
<dbReference type="STRING" id="290315.Clim_2086"/>
<dbReference type="GO" id="GO:0015421">
    <property type="term" value="F:ABC-type oligopeptide transporter activity"/>
    <property type="evidence" value="ECO:0007669"/>
    <property type="project" value="TreeGrafter"/>
</dbReference>
<dbReference type="PROSITE" id="PS50893">
    <property type="entry name" value="ABC_TRANSPORTER_2"/>
    <property type="match status" value="1"/>
</dbReference>
<feature type="transmembrane region" description="Helical" evidence="7">
    <location>
        <begin position="30"/>
        <end position="47"/>
    </location>
</feature>
<dbReference type="InterPro" id="IPR039421">
    <property type="entry name" value="Type_1_exporter"/>
</dbReference>
<dbReference type="InterPro" id="IPR036640">
    <property type="entry name" value="ABC1_TM_sf"/>
</dbReference>
<proteinExistence type="predicted"/>
<organism evidence="10 11">
    <name type="scientific">Chlorobium limicola (strain DSM 245 / NBRC 103803 / 6330)</name>
    <dbReference type="NCBI Taxonomy" id="290315"/>
    <lineage>
        <taxon>Bacteria</taxon>
        <taxon>Pseudomonadati</taxon>
        <taxon>Chlorobiota</taxon>
        <taxon>Chlorobiia</taxon>
        <taxon>Chlorobiales</taxon>
        <taxon>Chlorobiaceae</taxon>
        <taxon>Chlorobium/Pelodictyon group</taxon>
        <taxon>Chlorobium</taxon>
    </lineage>
</organism>
<dbReference type="CDD" id="cd18576">
    <property type="entry name" value="ABC_6TM_bac_exporter_ABCB8_10_like"/>
    <property type="match status" value="1"/>
</dbReference>
<dbReference type="Gene3D" id="1.20.1560.10">
    <property type="entry name" value="ABC transporter type 1, transmembrane domain"/>
    <property type="match status" value="1"/>
</dbReference>
<accession>B3EGA6</accession>
<evidence type="ECO:0000256" key="1">
    <source>
        <dbReference type="ARBA" id="ARBA00004651"/>
    </source>
</evidence>
<sequence precursor="true">MYRTRSAIRKNVFSQVARLFGYLAPYRTKFFMALIAMLISSLSGLAFPYVTGQLVDSALPGSSGRGFAAIDTIALSLVGVLGLQAVFSYFQSVWFVEVGERILAAIRKDTYATLIRLPMTYYASRRTGELTSRIAADLSQIQEVLNSSLSQLVRQIATLVGGVVLIGMISLKLTLVMISSFPFLVLAAIVTGRRIRRLSRKAQDELAASNAVVEETLQGVQMVKSFSNEAYETGRYTTLIQRYVTDVLKVAHYRGAFLSFIIFGLFGGIVLVLWTGIRMVQLGELTIGSLTSFMLYTTFIGAAMGSFAELFSQLQKALGATERIDEILGEVPESLAAGTNTGDCNEHFSLKGAVSLQQVRFSYPGRRGGEPVLQDISFEVNPGERLALVGSSGSGKTTLFALLQRFYDVDGGYIAIDGKNIKEYPLQTIRSGIAIVPQDILLFGGSISDNIAYGKPGASDEEIMRAAVQANAHDFIMRFPDGYRTLCGDRGIQLSGGQRQRIAIARAVLSDPAILLLDEATSSLDSESEKLVQEALEHLMQGRTSFVIAHRLSTIRNIDRIIVLKEGRIVESGTNQELLEKEDGFYRMLSALQCALN</sequence>
<feature type="transmembrane region" description="Helical" evidence="7">
    <location>
        <begin position="67"/>
        <end position="90"/>
    </location>
</feature>
<dbReference type="PANTHER" id="PTHR43394:SF1">
    <property type="entry name" value="ATP-BINDING CASSETTE SUB-FAMILY B MEMBER 10, MITOCHONDRIAL"/>
    <property type="match status" value="1"/>
</dbReference>
<dbReference type="FunFam" id="3.40.50.300:FF:000218">
    <property type="entry name" value="Multidrug ABC transporter ATP-binding protein"/>
    <property type="match status" value="1"/>
</dbReference>
<evidence type="ECO:0000313" key="11">
    <source>
        <dbReference type="Proteomes" id="UP000008841"/>
    </source>
</evidence>
<dbReference type="PANTHER" id="PTHR43394">
    <property type="entry name" value="ATP-DEPENDENT PERMEASE MDL1, MITOCHONDRIAL"/>
    <property type="match status" value="1"/>
</dbReference>
<dbReference type="eggNOG" id="COG1132">
    <property type="taxonomic scope" value="Bacteria"/>
</dbReference>
<dbReference type="Gene3D" id="3.40.50.300">
    <property type="entry name" value="P-loop containing nucleotide triphosphate hydrolases"/>
    <property type="match status" value="1"/>
</dbReference>
<dbReference type="SUPFAM" id="SSF90123">
    <property type="entry name" value="ABC transporter transmembrane region"/>
    <property type="match status" value="1"/>
</dbReference>
<dbReference type="InterPro" id="IPR017871">
    <property type="entry name" value="ABC_transporter-like_CS"/>
</dbReference>